<feature type="transmembrane region" description="Helical" evidence="1">
    <location>
        <begin position="139"/>
        <end position="157"/>
    </location>
</feature>
<protein>
    <submittedName>
        <fullName evidence="2">DUF4271 domain-containing protein</fullName>
    </submittedName>
</protein>
<feature type="transmembrane region" description="Helical" evidence="1">
    <location>
        <begin position="14"/>
        <end position="33"/>
    </location>
</feature>
<evidence type="ECO:0000313" key="2">
    <source>
        <dbReference type="EMBL" id="MDM9631377.1"/>
    </source>
</evidence>
<evidence type="ECO:0000256" key="1">
    <source>
        <dbReference type="SAM" id="Phobius"/>
    </source>
</evidence>
<evidence type="ECO:0000313" key="3">
    <source>
        <dbReference type="Proteomes" id="UP001174839"/>
    </source>
</evidence>
<feature type="transmembrane region" description="Helical" evidence="1">
    <location>
        <begin position="195"/>
        <end position="217"/>
    </location>
</feature>
<feature type="transmembrane region" description="Helical" evidence="1">
    <location>
        <begin position="99"/>
        <end position="118"/>
    </location>
</feature>
<dbReference type="Pfam" id="PF14093">
    <property type="entry name" value="DUF4271"/>
    <property type="match status" value="1"/>
</dbReference>
<dbReference type="EMBL" id="JAUDUY010000003">
    <property type="protein sequence ID" value="MDM9631377.1"/>
    <property type="molecule type" value="Genomic_DNA"/>
</dbReference>
<dbReference type="RefSeq" id="WP_289724734.1">
    <property type="nucleotide sequence ID" value="NZ_JAUDUY010000003.1"/>
</dbReference>
<keyword evidence="1" id="KW-0812">Transmembrane</keyword>
<dbReference type="InterPro" id="IPR025367">
    <property type="entry name" value="DUF4271"/>
</dbReference>
<proteinExistence type="predicted"/>
<sequence>MMEAIERTVPTNDWITLIFVLSLLLLVFARAFFLSRFQNFMILPFNNKYIFLYNKKGRLTHGFHVALSLFMYLNLSLFTLFTASVLFDKQISPGGSFLLVSGGALFVYFLLKIGMQLAGGLILEFSKITSSLVFKKMTYLNYSALVMFIANLLLGYVTKDSKIIVFASISLILLINSIGWISILKIHQKLIASHLFYFILYLCTLEFAPFLIIANLLND</sequence>
<accession>A0ABT7WEN3</accession>
<keyword evidence="1" id="KW-1133">Transmembrane helix</keyword>
<feature type="transmembrane region" description="Helical" evidence="1">
    <location>
        <begin position="65"/>
        <end position="87"/>
    </location>
</feature>
<organism evidence="2 3">
    <name type="scientific">Robiginitalea aurantiaca</name>
    <dbReference type="NCBI Taxonomy" id="3056915"/>
    <lineage>
        <taxon>Bacteria</taxon>
        <taxon>Pseudomonadati</taxon>
        <taxon>Bacteroidota</taxon>
        <taxon>Flavobacteriia</taxon>
        <taxon>Flavobacteriales</taxon>
        <taxon>Flavobacteriaceae</taxon>
        <taxon>Robiginitalea</taxon>
    </lineage>
</organism>
<keyword evidence="3" id="KW-1185">Reference proteome</keyword>
<comment type="caution">
    <text evidence="2">The sequence shown here is derived from an EMBL/GenBank/DDBJ whole genome shotgun (WGS) entry which is preliminary data.</text>
</comment>
<name>A0ABT7WEN3_9FLAO</name>
<keyword evidence="1" id="KW-0472">Membrane</keyword>
<dbReference type="Proteomes" id="UP001174839">
    <property type="component" value="Unassembled WGS sequence"/>
</dbReference>
<reference evidence="2" key="1">
    <citation type="submission" date="2023-06" db="EMBL/GenBank/DDBJ databases">
        <title>Robiginitalea aurantiacus sp. nov. and Algoriphagus sediminis sp. nov., isolated from coastal sediment.</title>
        <authorList>
            <person name="Zhou Z.Y."/>
            <person name="An J."/>
            <person name="Jia Y.W."/>
            <person name="Du Z.J."/>
        </authorList>
    </citation>
    <scope>NUCLEOTIDE SEQUENCE</scope>
    <source>
        <strain evidence="2">M39</strain>
    </source>
</reference>
<feature type="transmembrane region" description="Helical" evidence="1">
    <location>
        <begin position="163"/>
        <end position="183"/>
    </location>
</feature>
<gene>
    <name evidence="2" type="ORF">QU605_07840</name>
</gene>